<dbReference type="Pfam" id="PF03331">
    <property type="entry name" value="LpxC"/>
    <property type="match status" value="1"/>
</dbReference>
<keyword evidence="9 12" id="KW-0862">Zinc</keyword>
<evidence type="ECO:0000256" key="2">
    <source>
        <dbReference type="ARBA" id="ARBA00002923"/>
    </source>
</evidence>
<accession>A0AA37WT69</accession>
<dbReference type="NCBIfam" id="NF009666">
    <property type="entry name" value="PRK13187.1"/>
    <property type="match status" value="1"/>
</dbReference>
<dbReference type="EMBL" id="BSPL01000023">
    <property type="protein sequence ID" value="GLS72715.1"/>
    <property type="molecule type" value="Genomic_DNA"/>
</dbReference>
<dbReference type="Gene3D" id="3.30.1700.10">
    <property type="entry name" value="lpxc deacetylase, domain 2"/>
    <property type="match status" value="1"/>
</dbReference>
<dbReference type="GO" id="GO:0009245">
    <property type="term" value="P:lipid A biosynthetic process"/>
    <property type="evidence" value="ECO:0007669"/>
    <property type="project" value="UniProtKB-UniRule"/>
</dbReference>
<dbReference type="AlphaFoldDB" id="A0AA37WT69"/>
<keyword evidence="10 12" id="KW-0443">Lipid metabolism</keyword>
<evidence type="ECO:0000313" key="13">
    <source>
        <dbReference type="EMBL" id="GLS72715.1"/>
    </source>
</evidence>
<feature type="binding site" evidence="12">
    <location>
        <position position="261"/>
    </location>
    <ligand>
        <name>Zn(2+)</name>
        <dbReference type="ChEBI" id="CHEBI:29105"/>
    </ligand>
</feature>
<evidence type="ECO:0000256" key="12">
    <source>
        <dbReference type="HAMAP-Rule" id="MF_00388"/>
    </source>
</evidence>
<feature type="binding site" evidence="12">
    <location>
        <position position="98"/>
    </location>
    <ligand>
        <name>Zn(2+)</name>
        <dbReference type="ChEBI" id="CHEBI:29105"/>
    </ligand>
</feature>
<comment type="similarity">
    <text evidence="12">Belongs to the LpxC family.</text>
</comment>
<protein>
    <recommendedName>
        <fullName evidence="4 12">UDP-3-O-acyl-N-acetylglucosamine deacetylase</fullName>
        <shortName evidence="12">UDP-3-O-acyl-GlcNAc deacetylase</shortName>
        <ecNumber evidence="4 12">3.5.1.108</ecNumber>
    </recommendedName>
    <alternativeName>
        <fullName evidence="12">UDP-3-O-[R-3-hydroxymyristoyl]-N-acetylglucosamine deacetylase</fullName>
    </alternativeName>
</protein>
<reference evidence="14" key="1">
    <citation type="journal article" date="2019" name="Int. J. Syst. Evol. Microbiol.">
        <title>The Global Catalogue of Microorganisms (GCM) 10K type strain sequencing project: providing services to taxonomists for standard genome sequencing and annotation.</title>
        <authorList>
            <consortium name="The Broad Institute Genomics Platform"/>
            <consortium name="The Broad Institute Genome Sequencing Center for Infectious Disease"/>
            <person name="Wu L."/>
            <person name="Ma J."/>
        </authorList>
    </citation>
    <scope>NUCLEOTIDE SEQUENCE [LARGE SCALE GENOMIC DNA]</scope>
    <source>
        <strain evidence="14">NBRC 103632</strain>
    </source>
</reference>
<gene>
    <name evidence="13" type="primary">wcbS</name>
    <name evidence="12" type="synonym">lpxC</name>
    <name evidence="13" type="ORF">GCM10007890_47300</name>
</gene>
<dbReference type="PANTHER" id="PTHR33694">
    <property type="entry name" value="UDP-3-O-ACYL-N-ACETYLGLUCOSAMINE DEACETYLASE 1, MITOCHONDRIAL-RELATED"/>
    <property type="match status" value="1"/>
</dbReference>
<keyword evidence="6 12" id="KW-0441">Lipid A biosynthesis</keyword>
<comment type="catalytic activity">
    <reaction evidence="11 12">
        <text>a UDP-3-O-[(3R)-3-hydroxyacyl]-N-acetyl-alpha-D-glucosamine + H2O = a UDP-3-O-[(3R)-3-hydroxyacyl]-alpha-D-glucosamine + acetate</text>
        <dbReference type="Rhea" id="RHEA:67816"/>
        <dbReference type="ChEBI" id="CHEBI:15377"/>
        <dbReference type="ChEBI" id="CHEBI:30089"/>
        <dbReference type="ChEBI" id="CHEBI:137740"/>
        <dbReference type="ChEBI" id="CHEBI:173225"/>
        <dbReference type="EC" id="3.5.1.108"/>
    </reaction>
</comment>
<name>A0AA37WT69_9HYPH</name>
<evidence type="ECO:0000256" key="4">
    <source>
        <dbReference type="ARBA" id="ARBA00012745"/>
    </source>
</evidence>
<sequence>MHQDVTCEHLDRDPVGTTAPRLQATLAVPFERSGRSLHSGRHATVRVSPAPADHGIVFRRRLKDGRAVDVPAQWHFRESQPLSSAIRRDGVLVRTIEHLMAALSALRIDNVIAEIDADELPIFDGSATPWCEAIRAARRSEQGQPCRVIRVQRAVAVEHGQRRLEIRPGAGLHVTGHIALAHFGSIDWSGAITPDSFEREIAPARSFGRYVRAMAGRAYGYMMQNDFLQGVSPRSAALLVRGRVLGGMRLPGEPVRHRILDLVGDLALAGHPIEGRITALHTGHELNHALVAALMRDTTAWVLA</sequence>
<evidence type="ECO:0000256" key="6">
    <source>
        <dbReference type="ARBA" id="ARBA00022556"/>
    </source>
</evidence>
<evidence type="ECO:0000256" key="5">
    <source>
        <dbReference type="ARBA" id="ARBA00022516"/>
    </source>
</evidence>
<comment type="function">
    <text evidence="2 12">Catalyzes the hydrolysis of UDP-3-O-myristoyl-N-acetylglucosamine to form UDP-3-O-myristoylglucosamine and acetate, the committed step in lipid A biosynthesis.</text>
</comment>
<comment type="pathway">
    <text evidence="3 12">Glycolipid biosynthesis; lipid IV(A) biosynthesis; lipid IV(A) from (3R)-3-hydroxytetradecanoyl-[acyl-carrier-protein] and UDP-N-acetyl-alpha-D-glucosamine: step 2/6.</text>
</comment>
<comment type="cofactor">
    <cofactor evidence="1 12">
        <name>Zn(2+)</name>
        <dbReference type="ChEBI" id="CHEBI:29105"/>
    </cofactor>
</comment>
<evidence type="ECO:0000256" key="1">
    <source>
        <dbReference type="ARBA" id="ARBA00001947"/>
    </source>
</evidence>
<dbReference type="InterPro" id="IPR004463">
    <property type="entry name" value="UDP-acyl_GlcNac_deAcase"/>
</dbReference>
<evidence type="ECO:0000256" key="9">
    <source>
        <dbReference type="ARBA" id="ARBA00022833"/>
    </source>
</evidence>
<evidence type="ECO:0000256" key="8">
    <source>
        <dbReference type="ARBA" id="ARBA00022801"/>
    </source>
</evidence>
<keyword evidence="7 12" id="KW-0479">Metal-binding</keyword>
<evidence type="ECO:0000256" key="11">
    <source>
        <dbReference type="ARBA" id="ARBA00024535"/>
    </source>
</evidence>
<dbReference type="GO" id="GO:0046872">
    <property type="term" value="F:metal ion binding"/>
    <property type="evidence" value="ECO:0007669"/>
    <property type="project" value="UniProtKB-KW"/>
</dbReference>
<keyword evidence="8 12" id="KW-0378">Hydrolase</keyword>
<keyword evidence="14" id="KW-1185">Reference proteome</keyword>
<organism evidence="13 14">
    <name type="scientific">Methylobacterium tardum</name>
    <dbReference type="NCBI Taxonomy" id="374432"/>
    <lineage>
        <taxon>Bacteria</taxon>
        <taxon>Pseudomonadati</taxon>
        <taxon>Pseudomonadota</taxon>
        <taxon>Alphaproteobacteria</taxon>
        <taxon>Hyphomicrobiales</taxon>
        <taxon>Methylobacteriaceae</taxon>
        <taxon>Methylobacterium</taxon>
    </lineage>
</organism>
<proteinExistence type="inferred from homology"/>
<dbReference type="RefSeq" id="WP_238194986.1">
    <property type="nucleotide sequence ID" value="NZ_BPQZ01000003.1"/>
</dbReference>
<dbReference type="Proteomes" id="UP001157440">
    <property type="component" value="Unassembled WGS sequence"/>
</dbReference>
<dbReference type="HAMAP" id="MF_00388">
    <property type="entry name" value="LpxC"/>
    <property type="match status" value="1"/>
</dbReference>
<comment type="caution">
    <text evidence="13">The sequence shown here is derived from an EMBL/GenBank/DDBJ whole genome shotgun (WGS) entry which is preliminary data.</text>
</comment>
<dbReference type="Gene3D" id="3.30.230.20">
    <property type="entry name" value="lpxc deacetylase, domain 1"/>
    <property type="match status" value="1"/>
</dbReference>
<dbReference type="GO" id="GO:0016020">
    <property type="term" value="C:membrane"/>
    <property type="evidence" value="ECO:0007669"/>
    <property type="project" value="GOC"/>
</dbReference>
<dbReference type="EC" id="3.5.1.108" evidence="4 12"/>
<evidence type="ECO:0000256" key="10">
    <source>
        <dbReference type="ARBA" id="ARBA00023098"/>
    </source>
</evidence>
<evidence type="ECO:0000256" key="3">
    <source>
        <dbReference type="ARBA" id="ARBA00005002"/>
    </source>
</evidence>
<dbReference type="InterPro" id="IPR011334">
    <property type="entry name" value="UDP-acyl_GlcNac_deAcase_C"/>
</dbReference>
<keyword evidence="5 12" id="KW-0444">Lipid biosynthesis</keyword>
<dbReference type="InterPro" id="IPR020568">
    <property type="entry name" value="Ribosomal_Su5_D2-typ_SF"/>
</dbReference>
<evidence type="ECO:0000313" key="14">
    <source>
        <dbReference type="Proteomes" id="UP001157440"/>
    </source>
</evidence>
<feature type="active site" description="Proton donor" evidence="12">
    <location>
        <position position="284"/>
    </location>
</feature>
<dbReference type="InterPro" id="IPR015870">
    <property type="entry name" value="UDP-acyl_N-AcGlcN_deAcase_N"/>
</dbReference>
<feature type="binding site" evidence="12">
    <location>
        <position position="257"/>
    </location>
    <ligand>
        <name>Zn(2+)</name>
        <dbReference type="ChEBI" id="CHEBI:29105"/>
    </ligand>
</feature>
<dbReference type="GO" id="GO:0103117">
    <property type="term" value="F:UDP-3-O-acyl-N-acetylglucosamine deacetylase activity"/>
    <property type="evidence" value="ECO:0007669"/>
    <property type="project" value="UniProtKB-UniRule"/>
</dbReference>
<dbReference type="PANTHER" id="PTHR33694:SF1">
    <property type="entry name" value="UDP-3-O-ACYL-N-ACETYLGLUCOSAMINE DEACETYLASE 1, MITOCHONDRIAL-RELATED"/>
    <property type="match status" value="1"/>
</dbReference>
<dbReference type="SUPFAM" id="SSF54211">
    <property type="entry name" value="Ribosomal protein S5 domain 2-like"/>
    <property type="match status" value="2"/>
</dbReference>
<evidence type="ECO:0000256" key="7">
    <source>
        <dbReference type="ARBA" id="ARBA00022723"/>
    </source>
</evidence>